<protein>
    <submittedName>
        <fullName evidence="3">Uncharacterized protein</fullName>
    </submittedName>
</protein>
<dbReference type="RefSeq" id="WP_035922524.1">
    <property type="nucleotide sequence ID" value="NZ_CAAAJG010000005.1"/>
</dbReference>
<dbReference type="EMBL" id="UGOG01000001">
    <property type="protein sequence ID" value="STX62157.1"/>
    <property type="molecule type" value="Genomic_DNA"/>
</dbReference>
<evidence type="ECO:0000313" key="2">
    <source>
        <dbReference type="EMBL" id="KTD31762.1"/>
    </source>
</evidence>
<name>A0A378JVW0_9GAMM</name>
<evidence type="ECO:0000256" key="1">
    <source>
        <dbReference type="SAM" id="Coils"/>
    </source>
</evidence>
<feature type="coiled-coil region" evidence="1">
    <location>
        <begin position="3"/>
        <end position="30"/>
    </location>
</feature>
<dbReference type="Proteomes" id="UP000254040">
    <property type="component" value="Unassembled WGS sequence"/>
</dbReference>
<reference evidence="2 4" key="1">
    <citation type="submission" date="2015-11" db="EMBL/GenBank/DDBJ databases">
        <title>Genomic analysis of 38 Legionella species identifies large and diverse effector repertoires.</title>
        <authorList>
            <person name="Burstein D."/>
            <person name="Amaro F."/>
            <person name="Zusman T."/>
            <person name="Lifshitz Z."/>
            <person name="Cohen O."/>
            <person name="Gilbert J.A."/>
            <person name="Pupko T."/>
            <person name="Shuman H.A."/>
            <person name="Segal G."/>
        </authorList>
    </citation>
    <scope>NUCLEOTIDE SEQUENCE [LARGE SCALE GENOMIC DNA]</scope>
    <source>
        <strain evidence="2 4">ATCC 43877</strain>
    </source>
</reference>
<dbReference type="AlphaFoldDB" id="A0A378JVW0"/>
<dbReference type="EMBL" id="LNYN01000035">
    <property type="protein sequence ID" value="KTD31762.1"/>
    <property type="molecule type" value="Genomic_DNA"/>
</dbReference>
<proteinExistence type="predicted"/>
<organism evidence="3 5">
    <name type="scientific">Legionella moravica</name>
    <dbReference type="NCBI Taxonomy" id="39962"/>
    <lineage>
        <taxon>Bacteria</taxon>
        <taxon>Pseudomonadati</taxon>
        <taxon>Pseudomonadota</taxon>
        <taxon>Gammaproteobacteria</taxon>
        <taxon>Legionellales</taxon>
        <taxon>Legionellaceae</taxon>
        <taxon>Legionella</taxon>
    </lineage>
</organism>
<gene>
    <name evidence="2" type="ORF">Lmor_2638</name>
    <name evidence="3" type="ORF">NCTC12239_01078</name>
</gene>
<dbReference type="Proteomes" id="UP000054985">
    <property type="component" value="Unassembled WGS sequence"/>
</dbReference>
<evidence type="ECO:0000313" key="4">
    <source>
        <dbReference type="Proteomes" id="UP000054985"/>
    </source>
</evidence>
<evidence type="ECO:0000313" key="3">
    <source>
        <dbReference type="EMBL" id="STX62157.1"/>
    </source>
</evidence>
<keyword evidence="4" id="KW-1185">Reference proteome</keyword>
<reference evidence="3 5" key="2">
    <citation type="submission" date="2018-06" db="EMBL/GenBank/DDBJ databases">
        <authorList>
            <consortium name="Pathogen Informatics"/>
            <person name="Doyle S."/>
        </authorList>
    </citation>
    <scope>NUCLEOTIDE SEQUENCE [LARGE SCALE GENOMIC DNA]</scope>
    <source>
        <strain evidence="3 5">NCTC12239</strain>
    </source>
</reference>
<dbReference type="OrthoDB" id="5653857at2"/>
<accession>A0A378JVW0</accession>
<keyword evidence="1" id="KW-0175">Coiled coil</keyword>
<dbReference type="STRING" id="39962.Lmor_2638"/>
<evidence type="ECO:0000313" key="5">
    <source>
        <dbReference type="Proteomes" id="UP000254040"/>
    </source>
</evidence>
<sequence>MLINDQQKLIDQAEQNLNESNQLLEGFMRGWDQTNAQPLNDPDVIRTMQLVLQYRLDTQNALYQLSGLQQYLLQLLGIEPQHSDLINRERLAFALGSDDLQYVLTMLNQLVDSLLRMIAHNQLNQVLDKKKALERTKNIKLIDIMLKVIEKQKSFVTNMNELKLALEDIGGAPQPGVIYDHIAALQGPVSRFYQALQNGLVLIQSLDTKPQNTLNAAFQLNDTVQSADQNLKIFNYNPAQQRWFKPVIENNQTEQLELRASAKRLGHFFNH</sequence>